<evidence type="ECO:0000256" key="1">
    <source>
        <dbReference type="SAM" id="Phobius"/>
    </source>
</evidence>
<dbReference type="EMBL" id="LQYV01000078">
    <property type="protein sequence ID" value="KYD25644.1"/>
    <property type="molecule type" value="Genomic_DNA"/>
</dbReference>
<reference evidence="2 3" key="1">
    <citation type="submission" date="2016-01" db="EMBL/GenBank/DDBJ databases">
        <title>Draft Genome Sequences of Seven Thermophilic Sporeformers Isolated from Foods.</title>
        <authorList>
            <person name="Berendsen E.M."/>
            <person name="Wells-Bennik M.H."/>
            <person name="Krawcyk A.O."/>
            <person name="De Jong A."/>
            <person name="Holsappel S."/>
            <person name="Eijlander R.T."/>
            <person name="Kuipers O.P."/>
        </authorList>
    </citation>
    <scope>NUCLEOTIDE SEQUENCE [LARGE SCALE GENOMIC DNA]</scope>
    <source>
        <strain evidence="2 3">B4109</strain>
    </source>
</reference>
<name>A0A150MMC9_GEOSE</name>
<accession>A0A150MMC9</accession>
<protein>
    <submittedName>
        <fullName evidence="2">Uncharacterized protein</fullName>
    </submittedName>
</protein>
<dbReference type="Proteomes" id="UP000075424">
    <property type="component" value="Unassembled WGS sequence"/>
</dbReference>
<feature type="transmembrane region" description="Helical" evidence="1">
    <location>
        <begin position="20"/>
        <end position="37"/>
    </location>
</feature>
<evidence type="ECO:0000313" key="3">
    <source>
        <dbReference type="Proteomes" id="UP000075424"/>
    </source>
</evidence>
<evidence type="ECO:0000313" key="2">
    <source>
        <dbReference type="EMBL" id="KYD25644.1"/>
    </source>
</evidence>
<keyword evidence="1" id="KW-1133">Transmembrane helix</keyword>
<proteinExistence type="predicted"/>
<keyword evidence="1" id="KW-0812">Transmembrane</keyword>
<organism evidence="2 3">
    <name type="scientific">Geobacillus stearothermophilus</name>
    <name type="common">Bacillus stearothermophilus</name>
    <dbReference type="NCBI Taxonomy" id="1422"/>
    <lineage>
        <taxon>Bacteria</taxon>
        <taxon>Bacillati</taxon>
        <taxon>Bacillota</taxon>
        <taxon>Bacilli</taxon>
        <taxon>Bacillales</taxon>
        <taxon>Anoxybacillaceae</taxon>
        <taxon>Geobacillus</taxon>
    </lineage>
</organism>
<dbReference type="PATRIC" id="fig|1422.18.peg.170"/>
<comment type="caution">
    <text evidence="2">The sequence shown here is derived from an EMBL/GenBank/DDBJ whole genome shotgun (WGS) entry which is preliminary data.</text>
</comment>
<sequence>MTKTETLYDVNSRTKFLTFYPKIFFIFLNILFAIFFTS</sequence>
<keyword evidence="1" id="KW-0472">Membrane</keyword>
<gene>
    <name evidence="2" type="ORF">B4109_3171</name>
</gene>
<dbReference type="AlphaFoldDB" id="A0A150MMC9"/>